<feature type="chain" id="PRO_5045797967" description="Lipoprotein" evidence="2">
    <location>
        <begin position="22"/>
        <end position="191"/>
    </location>
</feature>
<evidence type="ECO:0000256" key="1">
    <source>
        <dbReference type="SAM" id="MobiDB-lite"/>
    </source>
</evidence>
<feature type="region of interest" description="Disordered" evidence="1">
    <location>
        <begin position="35"/>
        <end position="60"/>
    </location>
</feature>
<name>A0ABS9MK85_9FIRM</name>
<comment type="caution">
    <text evidence="3">The sequence shown here is derived from an EMBL/GenBank/DDBJ whole genome shotgun (WGS) entry which is preliminary data.</text>
</comment>
<proteinExistence type="predicted"/>
<evidence type="ECO:0000256" key="2">
    <source>
        <dbReference type="SAM" id="SignalP"/>
    </source>
</evidence>
<evidence type="ECO:0000313" key="3">
    <source>
        <dbReference type="EMBL" id="MCG4611224.1"/>
    </source>
</evidence>
<dbReference type="EMBL" id="JAKNHQ010000013">
    <property type="protein sequence ID" value="MCG4611224.1"/>
    <property type="molecule type" value="Genomic_DNA"/>
</dbReference>
<protein>
    <recommendedName>
        <fullName evidence="5">Lipoprotein</fullName>
    </recommendedName>
</protein>
<evidence type="ECO:0008006" key="5">
    <source>
        <dbReference type="Google" id="ProtNLM"/>
    </source>
</evidence>
<keyword evidence="4" id="KW-1185">Reference proteome</keyword>
<accession>A0ABS9MK85</accession>
<sequence>MKKVLALAAAAALLLSISACGVDVGTVSGSDGTTSDAILSSVPGEESQTGEESQAPAKDPEEIEAEVDDNLTGLCSFLVQTGGVGGDPVDMAADFIGAVAGVQYRFSYEGSNNVTVELYEYDLDNLNDEAQAVLDSVKANGTFTVIGQEVTDAYLSDSGKYLMIYKDTQTNEQNELHKQEIVEQFQGFKAE</sequence>
<dbReference type="PROSITE" id="PS51257">
    <property type="entry name" value="PROKAR_LIPOPROTEIN"/>
    <property type="match status" value="1"/>
</dbReference>
<keyword evidence="2" id="KW-0732">Signal</keyword>
<reference evidence="3 4" key="1">
    <citation type="submission" date="2022-01" db="EMBL/GenBank/DDBJ databases">
        <title>Collection of gut derived symbiotic bacterial strains cultured from healthy donors.</title>
        <authorList>
            <person name="Lin H."/>
            <person name="Kohout C."/>
            <person name="Waligurski E."/>
            <person name="Pamer E.G."/>
        </authorList>
    </citation>
    <scope>NUCLEOTIDE SEQUENCE [LARGE SCALE GENOMIC DNA]</scope>
    <source>
        <strain evidence="3 4">DFI.7.58</strain>
    </source>
</reference>
<evidence type="ECO:0000313" key="4">
    <source>
        <dbReference type="Proteomes" id="UP001298681"/>
    </source>
</evidence>
<feature type="signal peptide" evidence="2">
    <location>
        <begin position="1"/>
        <end position="21"/>
    </location>
</feature>
<dbReference type="RefSeq" id="WP_237966925.1">
    <property type="nucleotide sequence ID" value="NZ_JAKNHQ010000013.1"/>
</dbReference>
<gene>
    <name evidence="3" type="ORF">L0P57_09810</name>
</gene>
<dbReference type="Proteomes" id="UP001298681">
    <property type="component" value="Unassembled WGS sequence"/>
</dbReference>
<organism evidence="3 4">
    <name type="scientific">Anaeromassilibacillus senegalensis</name>
    <dbReference type="NCBI Taxonomy" id="1673717"/>
    <lineage>
        <taxon>Bacteria</taxon>
        <taxon>Bacillati</taxon>
        <taxon>Bacillota</taxon>
        <taxon>Clostridia</taxon>
        <taxon>Eubacteriales</taxon>
        <taxon>Acutalibacteraceae</taxon>
        <taxon>Anaeromassilibacillus</taxon>
    </lineage>
</organism>